<reference evidence="2 3" key="1">
    <citation type="submission" date="2019-03" db="EMBL/GenBank/DDBJ databases">
        <title>Genomic Encyclopedia of Type Strains, Phase IV (KMG-IV): sequencing the most valuable type-strain genomes for metagenomic binning, comparative biology and taxonomic classification.</title>
        <authorList>
            <person name="Goeker M."/>
        </authorList>
    </citation>
    <scope>NUCLEOTIDE SEQUENCE [LARGE SCALE GENOMIC DNA]</scope>
    <source>
        <strain evidence="2 3">DSM 25903</strain>
    </source>
</reference>
<evidence type="ECO:0000259" key="1">
    <source>
        <dbReference type="Pfam" id="PF08972"/>
    </source>
</evidence>
<dbReference type="SUPFAM" id="SSF143100">
    <property type="entry name" value="TTHA1013/TTHA0281-like"/>
    <property type="match status" value="1"/>
</dbReference>
<dbReference type="InterPro" id="IPR035069">
    <property type="entry name" value="TTHA1013/TTHA0281-like"/>
</dbReference>
<dbReference type="EMBL" id="SNZR01000011">
    <property type="protein sequence ID" value="TDR93625.1"/>
    <property type="molecule type" value="Genomic_DNA"/>
</dbReference>
<gene>
    <name evidence="2" type="ORF">EV668_0890</name>
</gene>
<name>A0A4R7C8I7_9HYPH</name>
<dbReference type="Proteomes" id="UP000295122">
    <property type="component" value="Unassembled WGS sequence"/>
</dbReference>
<organism evidence="2 3">
    <name type="scientific">Enterovirga rhinocerotis</name>
    <dbReference type="NCBI Taxonomy" id="1339210"/>
    <lineage>
        <taxon>Bacteria</taxon>
        <taxon>Pseudomonadati</taxon>
        <taxon>Pseudomonadota</taxon>
        <taxon>Alphaproteobacteria</taxon>
        <taxon>Hyphomicrobiales</taxon>
        <taxon>Methylobacteriaceae</taxon>
        <taxon>Enterovirga</taxon>
    </lineage>
</organism>
<dbReference type="Gene3D" id="3.30.2390.10">
    <property type="entry name" value="TTHA1013-like"/>
    <property type="match status" value="1"/>
</dbReference>
<dbReference type="Pfam" id="PF08972">
    <property type="entry name" value="DUF1902"/>
    <property type="match status" value="1"/>
</dbReference>
<keyword evidence="3" id="KW-1185">Reference proteome</keyword>
<sequence>MSHKSPLRAERGEEIIRIGDHAVVAAYDPDGEVWFVRTSSVPGLRAEAPTLDDLVDELPHLIRQAELP</sequence>
<comment type="caution">
    <text evidence="2">The sequence shown here is derived from an EMBL/GenBank/DDBJ whole genome shotgun (WGS) entry which is preliminary data.</text>
</comment>
<evidence type="ECO:0000313" key="3">
    <source>
        <dbReference type="Proteomes" id="UP000295122"/>
    </source>
</evidence>
<accession>A0A4R7C8I7</accession>
<evidence type="ECO:0000313" key="2">
    <source>
        <dbReference type="EMBL" id="TDR93625.1"/>
    </source>
</evidence>
<dbReference type="AlphaFoldDB" id="A0A4R7C8I7"/>
<dbReference type="RefSeq" id="WP_166652335.1">
    <property type="nucleotide sequence ID" value="NZ_SNZR01000011.1"/>
</dbReference>
<feature type="domain" description="DUF1902" evidence="1">
    <location>
        <begin position="23"/>
        <end position="63"/>
    </location>
</feature>
<protein>
    <submittedName>
        <fullName evidence="2">Uncharacterized protein DUF1902</fullName>
    </submittedName>
</protein>
<dbReference type="InterPro" id="IPR015066">
    <property type="entry name" value="DUF1902"/>
</dbReference>
<proteinExistence type="predicted"/>